<keyword evidence="2" id="KW-0813">Transport</keyword>
<protein>
    <submittedName>
        <fullName evidence="5">Transporter substrate-binding domain-containing protein</fullName>
    </submittedName>
</protein>
<dbReference type="RefSeq" id="WP_379024867.1">
    <property type="nucleotide sequence ID" value="NZ_JBHUGY010000052.1"/>
</dbReference>
<dbReference type="Pfam" id="PF00497">
    <property type="entry name" value="SBP_bac_3"/>
    <property type="match status" value="1"/>
</dbReference>
<evidence type="ECO:0000256" key="2">
    <source>
        <dbReference type="ARBA" id="ARBA00022448"/>
    </source>
</evidence>
<sequence length="293" mass="32142">MNDTSKRRDFLKLGMAGLATAGVMSAASTIDVKKAAAQAASDSLLRTVLDRGKLIVGTGSTNAPWHFENDAGELVGMDITMGRILAKGLFDDPTKVEFVMQDPAQRIPNVTTNKVDITIQFMTMSAQRSQLINFSRPYYVEGVALLTRPDAENKTFDKLLAAGSATRVSILQNVDAEAQVHSVLPQCEVMQIDTQANVLQALESKRVDAAAVDLSTVRWLASRNPDKYFDAGKSWLSMLYGAALRQRDLDWLTFVNSTFTIAMFGHENALYDAAFKDYFGQEPPARHPGFPAI</sequence>
<dbReference type="PANTHER" id="PTHR30085">
    <property type="entry name" value="AMINO ACID ABC TRANSPORTER PERMEASE"/>
    <property type="match status" value="1"/>
</dbReference>
<evidence type="ECO:0000313" key="5">
    <source>
        <dbReference type="EMBL" id="MFD2057124.1"/>
    </source>
</evidence>
<dbReference type="EMBL" id="JBHUGY010000052">
    <property type="protein sequence ID" value="MFD2057124.1"/>
    <property type="molecule type" value="Genomic_DNA"/>
</dbReference>
<keyword evidence="3" id="KW-0732">Signal</keyword>
<accession>A0ABW4WKP6</accession>
<feature type="domain" description="Solute-binding protein family 3/N-terminal" evidence="4">
    <location>
        <begin position="53"/>
        <end position="282"/>
    </location>
</feature>
<organism evidence="5 6">
    <name type="scientific">Mesorhizobium calcicola</name>
    <dbReference type="NCBI Taxonomy" id="1300310"/>
    <lineage>
        <taxon>Bacteria</taxon>
        <taxon>Pseudomonadati</taxon>
        <taxon>Pseudomonadota</taxon>
        <taxon>Alphaproteobacteria</taxon>
        <taxon>Hyphomicrobiales</taxon>
        <taxon>Phyllobacteriaceae</taxon>
        <taxon>Mesorhizobium</taxon>
    </lineage>
</organism>
<evidence type="ECO:0000256" key="3">
    <source>
        <dbReference type="ARBA" id="ARBA00022729"/>
    </source>
</evidence>
<evidence type="ECO:0000313" key="6">
    <source>
        <dbReference type="Proteomes" id="UP001597349"/>
    </source>
</evidence>
<dbReference type="PROSITE" id="PS51318">
    <property type="entry name" value="TAT"/>
    <property type="match status" value="1"/>
</dbReference>
<dbReference type="CDD" id="cd13695">
    <property type="entry name" value="PBP2_Mlr3796_like"/>
    <property type="match status" value="1"/>
</dbReference>
<gene>
    <name evidence="5" type="ORF">ACFSQT_29815</name>
</gene>
<evidence type="ECO:0000259" key="4">
    <source>
        <dbReference type="SMART" id="SM00062"/>
    </source>
</evidence>
<proteinExistence type="inferred from homology"/>
<keyword evidence="6" id="KW-1185">Reference proteome</keyword>
<dbReference type="InterPro" id="IPR051455">
    <property type="entry name" value="Bact_solute-bind_prot3"/>
</dbReference>
<dbReference type="InterPro" id="IPR001638">
    <property type="entry name" value="Solute-binding_3/MltF_N"/>
</dbReference>
<reference evidence="6" key="1">
    <citation type="journal article" date="2019" name="Int. J. Syst. Evol. Microbiol.">
        <title>The Global Catalogue of Microorganisms (GCM) 10K type strain sequencing project: providing services to taxonomists for standard genome sequencing and annotation.</title>
        <authorList>
            <consortium name="The Broad Institute Genomics Platform"/>
            <consortium name="The Broad Institute Genome Sequencing Center for Infectious Disease"/>
            <person name="Wu L."/>
            <person name="Ma J."/>
        </authorList>
    </citation>
    <scope>NUCLEOTIDE SEQUENCE [LARGE SCALE GENOMIC DNA]</scope>
    <source>
        <strain evidence="6">CGMCC 1.16226</strain>
    </source>
</reference>
<comment type="caution">
    <text evidence="5">The sequence shown here is derived from an EMBL/GenBank/DDBJ whole genome shotgun (WGS) entry which is preliminary data.</text>
</comment>
<dbReference type="InterPro" id="IPR006311">
    <property type="entry name" value="TAT_signal"/>
</dbReference>
<comment type="similarity">
    <text evidence="1">Belongs to the bacterial solute-binding protein 3 family.</text>
</comment>
<dbReference type="Proteomes" id="UP001597349">
    <property type="component" value="Unassembled WGS sequence"/>
</dbReference>
<dbReference type="Gene3D" id="3.40.190.10">
    <property type="entry name" value="Periplasmic binding protein-like II"/>
    <property type="match status" value="2"/>
</dbReference>
<dbReference type="SMART" id="SM00062">
    <property type="entry name" value="PBPb"/>
    <property type="match status" value="1"/>
</dbReference>
<dbReference type="PANTHER" id="PTHR30085:SF6">
    <property type="entry name" value="ABC TRANSPORTER GLUTAMINE-BINDING PROTEIN GLNH"/>
    <property type="match status" value="1"/>
</dbReference>
<name>A0ABW4WKP6_9HYPH</name>
<evidence type="ECO:0000256" key="1">
    <source>
        <dbReference type="ARBA" id="ARBA00010333"/>
    </source>
</evidence>
<dbReference type="SUPFAM" id="SSF53850">
    <property type="entry name" value="Periplasmic binding protein-like II"/>
    <property type="match status" value="1"/>
</dbReference>